<proteinExistence type="predicted"/>
<dbReference type="PANTHER" id="PTHR39965:SF1">
    <property type="entry name" value="CRISPR SYSTEM CMR SUBUNIT CMR6"/>
    <property type="match status" value="1"/>
</dbReference>
<dbReference type="EnsemblBacteria" id="ABM80568">
    <property type="protein sequence ID" value="ABM80568"/>
    <property type="gene ID" value="Hbut_0713"/>
</dbReference>
<evidence type="ECO:0000259" key="2">
    <source>
        <dbReference type="Pfam" id="PF03787"/>
    </source>
</evidence>
<dbReference type="RefSeq" id="WP_011821886.1">
    <property type="nucleotide sequence ID" value="NC_008818.1"/>
</dbReference>
<dbReference type="AlphaFoldDB" id="A2BKQ7"/>
<dbReference type="NCBIfam" id="TIGR01898">
    <property type="entry name" value="cas_TM1791_cmr6"/>
    <property type="match status" value="1"/>
</dbReference>
<keyword evidence="4" id="KW-1185">Reference proteome</keyword>
<dbReference type="Proteomes" id="UP000002593">
    <property type="component" value="Chromosome"/>
</dbReference>
<dbReference type="InterPro" id="IPR005537">
    <property type="entry name" value="RAMP_III_fam"/>
</dbReference>
<dbReference type="GeneID" id="4782363"/>
<evidence type="ECO:0000256" key="1">
    <source>
        <dbReference type="ARBA" id="ARBA00023118"/>
    </source>
</evidence>
<dbReference type="InterPro" id="IPR010172">
    <property type="entry name" value="CRISPR-assoc_prot_TM1791"/>
</dbReference>
<protein>
    <submittedName>
        <fullName evidence="3">DNA repair (RAMP superfamily)</fullName>
    </submittedName>
</protein>
<gene>
    <name evidence="3" type="ordered locus">Hbut_0713</name>
</gene>
<sequence>MVETAPCRNMMLCIAWKFSKLVLDTLSRGRGAEEFKGLKSKILEMTLNPHEIDVSSVCRSIASIGKVYYEPLVEGLERLGYCVVDVTAKTKSKLIVGASSGLLGTVLEVGLSWDYLLDLPYIPASSIKGLIRSWLVHTVLSNYKLSEQDKRRCIERILALTGIGREPFTRDEKSWAVEKLGSEVDPRNTVPSAGMVFVADAYPVGRGRGKTGCGLLDFDVVTPHYYRGGEPVRDEFEAQPNPVPYLVVAEGVPFRIVAAVGLVEADMLRDITSCIGLNGSVDPCGLLSFILLSSLAEGVGARTGKGYGIFDLESVEVHRVQRPTVQRRKPGRLVWKKRETPHKRSTT</sequence>
<dbReference type="OrthoDB" id="86328at2157"/>
<organism evidence="3 4">
    <name type="scientific">Hyperthermus butylicus (strain DSM 5456 / JCM 9403 / PLM1-5)</name>
    <dbReference type="NCBI Taxonomy" id="415426"/>
    <lineage>
        <taxon>Archaea</taxon>
        <taxon>Thermoproteota</taxon>
        <taxon>Thermoprotei</taxon>
        <taxon>Desulfurococcales</taxon>
        <taxon>Pyrodictiaceae</taxon>
        <taxon>Hyperthermus</taxon>
    </lineage>
</organism>
<evidence type="ECO:0000313" key="3">
    <source>
        <dbReference type="EMBL" id="ABM80568.1"/>
    </source>
</evidence>
<dbReference type="HOGENOM" id="CLU_755707_0_0_2"/>
<dbReference type="PANTHER" id="PTHR39965">
    <property type="entry name" value="CRISPR SYSTEM CMR SUBUNIT CMR6"/>
    <property type="match status" value="1"/>
</dbReference>
<dbReference type="GO" id="GO:0051607">
    <property type="term" value="P:defense response to virus"/>
    <property type="evidence" value="ECO:0007669"/>
    <property type="project" value="UniProtKB-KW"/>
</dbReference>
<evidence type="ECO:0000313" key="4">
    <source>
        <dbReference type="Proteomes" id="UP000002593"/>
    </source>
</evidence>
<name>A2BKQ7_HYPBU</name>
<accession>A2BKQ7</accession>
<feature type="domain" description="CRISPR type III-associated protein" evidence="2">
    <location>
        <begin position="87"/>
        <end position="310"/>
    </location>
</feature>
<dbReference type="STRING" id="415426.Hbut_0713"/>
<dbReference type="EMBL" id="CP000493">
    <property type="protein sequence ID" value="ABM80568.1"/>
    <property type="molecule type" value="Genomic_DNA"/>
</dbReference>
<dbReference type="KEGG" id="hbu:Hbut_0713"/>
<keyword evidence="1" id="KW-0051">Antiviral defense</keyword>
<reference evidence="3 4" key="1">
    <citation type="journal article" date="2007" name="Archaea">
        <title>The genome of Hyperthermus butylicus: a sulfur-reducing, peptide fermenting, neutrophilic Crenarchaeote growing up to 108 degrees C.</title>
        <authorList>
            <person name="Brugger K."/>
            <person name="Chen L."/>
            <person name="Stark M."/>
            <person name="Zibat A."/>
            <person name="Redder P."/>
            <person name="Ruepp A."/>
            <person name="Awayez M."/>
            <person name="She Q."/>
            <person name="Garrett R.A."/>
            <person name="Klenk H.P."/>
        </authorList>
    </citation>
    <scope>NUCLEOTIDE SEQUENCE [LARGE SCALE GENOMIC DNA]</scope>
    <source>
        <strain evidence="4">DSM 5456 / JCM 9403 / PLM1-5</strain>
    </source>
</reference>
<dbReference type="eggNOG" id="arCOG02661">
    <property type="taxonomic scope" value="Archaea"/>
</dbReference>
<dbReference type="Pfam" id="PF03787">
    <property type="entry name" value="RAMPs"/>
    <property type="match status" value="1"/>
</dbReference>